<proteinExistence type="predicted"/>
<reference evidence="1" key="2">
    <citation type="submission" date="2020-11" db="EMBL/GenBank/DDBJ databases">
        <authorList>
            <person name="McCartney M.A."/>
            <person name="Auch B."/>
            <person name="Kono T."/>
            <person name="Mallez S."/>
            <person name="Becker A."/>
            <person name="Gohl D.M."/>
            <person name="Silverstein K.A.T."/>
            <person name="Koren S."/>
            <person name="Bechman K.B."/>
            <person name="Herman A."/>
            <person name="Abrahante J.E."/>
            <person name="Garbe J."/>
        </authorList>
    </citation>
    <scope>NUCLEOTIDE SEQUENCE</scope>
    <source>
        <strain evidence="1">Duluth1</strain>
        <tissue evidence="1">Whole animal</tissue>
    </source>
</reference>
<gene>
    <name evidence="1" type="ORF">DPMN_101053</name>
</gene>
<name>A0A9D4LI14_DREPO</name>
<dbReference type="SUPFAM" id="SSF81321">
    <property type="entry name" value="Family A G protein-coupled receptor-like"/>
    <property type="match status" value="1"/>
</dbReference>
<dbReference type="AlphaFoldDB" id="A0A9D4LI14"/>
<reference evidence="1" key="1">
    <citation type="journal article" date="2019" name="bioRxiv">
        <title>The Genome of the Zebra Mussel, Dreissena polymorpha: A Resource for Invasive Species Research.</title>
        <authorList>
            <person name="McCartney M.A."/>
            <person name="Auch B."/>
            <person name="Kono T."/>
            <person name="Mallez S."/>
            <person name="Zhang Y."/>
            <person name="Obille A."/>
            <person name="Becker A."/>
            <person name="Abrahante J.E."/>
            <person name="Garbe J."/>
            <person name="Badalamenti J.P."/>
            <person name="Herman A."/>
            <person name="Mangelson H."/>
            <person name="Liachko I."/>
            <person name="Sullivan S."/>
            <person name="Sone E.D."/>
            <person name="Koren S."/>
            <person name="Silverstein K.A.T."/>
            <person name="Beckman K.B."/>
            <person name="Gohl D.M."/>
        </authorList>
    </citation>
    <scope>NUCLEOTIDE SEQUENCE</scope>
    <source>
        <strain evidence="1">Duluth1</strain>
        <tissue evidence="1">Whole animal</tissue>
    </source>
</reference>
<organism evidence="1 2">
    <name type="scientific">Dreissena polymorpha</name>
    <name type="common">Zebra mussel</name>
    <name type="synonym">Mytilus polymorpha</name>
    <dbReference type="NCBI Taxonomy" id="45954"/>
    <lineage>
        <taxon>Eukaryota</taxon>
        <taxon>Metazoa</taxon>
        <taxon>Spiralia</taxon>
        <taxon>Lophotrochozoa</taxon>
        <taxon>Mollusca</taxon>
        <taxon>Bivalvia</taxon>
        <taxon>Autobranchia</taxon>
        <taxon>Heteroconchia</taxon>
        <taxon>Euheterodonta</taxon>
        <taxon>Imparidentia</taxon>
        <taxon>Neoheterodontei</taxon>
        <taxon>Myida</taxon>
        <taxon>Dreissenoidea</taxon>
        <taxon>Dreissenidae</taxon>
        <taxon>Dreissena</taxon>
    </lineage>
</organism>
<dbReference type="Proteomes" id="UP000828390">
    <property type="component" value="Unassembled WGS sequence"/>
</dbReference>
<evidence type="ECO:0000313" key="1">
    <source>
        <dbReference type="EMBL" id="KAH3858430.1"/>
    </source>
</evidence>
<keyword evidence="2" id="KW-1185">Reference proteome</keyword>
<protein>
    <submittedName>
        <fullName evidence="1">Uncharacterized protein</fullName>
    </submittedName>
</protein>
<evidence type="ECO:0000313" key="2">
    <source>
        <dbReference type="Proteomes" id="UP000828390"/>
    </source>
</evidence>
<dbReference type="Gene3D" id="1.20.1070.10">
    <property type="entry name" value="Rhodopsin 7-helix transmembrane proteins"/>
    <property type="match status" value="1"/>
</dbReference>
<accession>A0A9D4LI14</accession>
<dbReference type="EMBL" id="JAIWYP010000003">
    <property type="protein sequence ID" value="KAH3858430.1"/>
    <property type="molecule type" value="Genomic_DNA"/>
</dbReference>
<sequence>MSAWFAKSVVVWNPIIYALLSKSFRQKAVQLVRCSDASYVATRPQKATELGCATAESDCTIRPTRAINGNIL</sequence>
<comment type="caution">
    <text evidence="1">The sequence shown here is derived from an EMBL/GenBank/DDBJ whole genome shotgun (WGS) entry which is preliminary data.</text>
</comment>